<dbReference type="GeneID" id="63797095"/>
<protein>
    <recommendedName>
        <fullName evidence="6">Xylanolytic transcriptional activator regulatory domain-containing protein</fullName>
    </recommendedName>
</protein>
<evidence type="ECO:0000256" key="3">
    <source>
        <dbReference type="ARBA" id="ARBA00023015"/>
    </source>
</evidence>
<evidence type="ECO:0000256" key="2">
    <source>
        <dbReference type="ARBA" id="ARBA00022833"/>
    </source>
</evidence>
<keyword evidence="5" id="KW-0539">Nucleus</keyword>
<dbReference type="PANTHER" id="PTHR47660:SF2">
    <property type="entry name" value="TRANSCRIPTION FACTOR WITH C2H2 AND ZN(2)-CYS(6) DNA BINDING DOMAIN (EUROFUNG)"/>
    <property type="match status" value="1"/>
</dbReference>
<keyword evidence="3" id="KW-0805">Transcription regulation</keyword>
<dbReference type="Proteomes" id="UP000249363">
    <property type="component" value="Unassembled WGS sequence"/>
</dbReference>
<keyword evidence="8" id="KW-1185">Reference proteome</keyword>
<dbReference type="OrthoDB" id="40579at2759"/>
<dbReference type="InterPro" id="IPR007219">
    <property type="entry name" value="XnlR_reg_dom"/>
</dbReference>
<evidence type="ECO:0000313" key="8">
    <source>
        <dbReference type="Proteomes" id="UP000249363"/>
    </source>
</evidence>
<evidence type="ECO:0000259" key="6">
    <source>
        <dbReference type="Pfam" id="PF04082"/>
    </source>
</evidence>
<dbReference type="STRING" id="1196081.A0A364L7R5"/>
<dbReference type="GO" id="GO:0008270">
    <property type="term" value="F:zinc ion binding"/>
    <property type="evidence" value="ECO:0007669"/>
    <property type="project" value="InterPro"/>
</dbReference>
<dbReference type="Pfam" id="PF04082">
    <property type="entry name" value="Fungal_trans"/>
    <property type="match status" value="1"/>
</dbReference>
<feature type="domain" description="Xylanolytic transcriptional activator regulatory" evidence="6">
    <location>
        <begin position="194"/>
        <end position="398"/>
    </location>
</feature>
<accession>A0A364L7R5</accession>
<dbReference type="GO" id="GO:0006351">
    <property type="term" value="P:DNA-templated transcription"/>
    <property type="evidence" value="ECO:0007669"/>
    <property type="project" value="InterPro"/>
</dbReference>
<reference evidence="7 8" key="1">
    <citation type="journal article" date="2017" name="Biotechnol. Biofuels">
        <title>Differential beta-glucosidase expression as a function of carbon source availability in Talaromyces amestolkiae: a genomic and proteomic approach.</title>
        <authorList>
            <person name="de Eugenio L.I."/>
            <person name="Mendez-Liter J.A."/>
            <person name="Nieto-Dominguez M."/>
            <person name="Alonso L."/>
            <person name="Gil-Munoz J."/>
            <person name="Barriuso J."/>
            <person name="Prieto A."/>
            <person name="Martinez M.J."/>
        </authorList>
    </citation>
    <scope>NUCLEOTIDE SEQUENCE [LARGE SCALE GENOMIC DNA]</scope>
    <source>
        <strain evidence="7 8">CIB</strain>
    </source>
</reference>
<evidence type="ECO:0000256" key="5">
    <source>
        <dbReference type="ARBA" id="ARBA00023242"/>
    </source>
</evidence>
<dbReference type="EMBL" id="MIKG01000017">
    <property type="protein sequence ID" value="RAO71868.1"/>
    <property type="molecule type" value="Genomic_DNA"/>
</dbReference>
<evidence type="ECO:0000256" key="1">
    <source>
        <dbReference type="ARBA" id="ARBA00022723"/>
    </source>
</evidence>
<organism evidence="7 8">
    <name type="scientific">Talaromyces amestolkiae</name>
    <dbReference type="NCBI Taxonomy" id="1196081"/>
    <lineage>
        <taxon>Eukaryota</taxon>
        <taxon>Fungi</taxon>
        <taxon>Dikarya</taxon>
        <taxon>Ascomycota</taxon>
        <taxon>Pezizomycotina</taxon>
        <taxon>Eurotiomycetes</taxon>
        <taxon>Eurotiomycetidae</taxon>
        <taxon>Eurotiales</taxon>
        <taxon>Trichocomaceae</taxon>
        <taxon>Talaromyces</taxon>
        <taxon>Talaromyces sect. Talaromyces</taxon>
    </lineage>
</organism>
<dbReference type="GO" id="GO:0003677">
    <property type="term" value="F:DNA binding"/>
    <property type="evidence" value="ECO:0007669"/>
    <property type="project" value="InterPro"/>
</dbReference>
<proteinExistence type="predicted"/>
<comment type="caution">
    <text evidence="7">The sequence shown here is derived from an EMBL/GenBank/DDBJ whole genome shotgun (WGS) entry which is preliminary data.</text>
</comment>
<keyword evidence="1" id="KW-0479">Metal-binding</keyword>
<dbReference type="PANTHER" id="PTHR47660">
    <property type="entry name" value="TRANSCRIPTION FACTOR WITH C2H2 AND ZN(2)-CYS(6) DNA BINDING DOMAIN (EUROFUNG)-RELATED-RELATED"/>
    <property type="match status" value="1"/>
</dbReference>
<gene>
    <name evidence="7" type="ORF">BHQ10_007880</name>
</gene>
<dbReference type="AlphaFoldDB" id="A0A364L7R5"/>
<evidence type="ECO:0000256" key="4">
    <source>
        <dbReference type="ARBA" id="ARBA00023163"/>
    </source>
</evidence>
<evidence type="ECO:0000313" key="7">
    <source>
        <dbReference type="EMBL" id="RAO71868.1"/>
    </source>
</evidence>
<keyword evidence="2" id="KW-0862">Zinc</keyword>
<dbReference type="RefSeq" id="XP_040736383.1">
    <property type="nucleotide sequence ID" value="XM_040880624.1"/>
</dbReference>
<keyword evidence="4" id="KW-0804">Transcription</keyword>
<name>A0A364L7R5_TALAM</name>
<sequence>MGPVQTEEPNFIHAGGNLLVEIDDTLSGDIWPDHFHDYSPFQPDLTLATNNAEMHLDQSATFQYLVPFDMGEIFPFLEEGKDRTSADSLVRNSTINILIDTTSEALKRSVWNWVPKAEENSFSNDTEMNCCNERAISSSEATKKVEYRLSNPVPFIRENSTRDRLYSLILKHSESWQDLSKFPSLNVLQVPMQSYFAMELENPFACIHQASFDPDQSLPELVLAVIAAGAVTNPIVSLQKLGHALHDKTRMAIVAAMDRDSSLIRNLQMSQTLLHWIEFAMTSGCRRKMEIAEALSNNTITIVRRAGATNATFYARIPQPLQSDHGEQLRAKWLAWAEMESYKRLVLRALVGDIQSSITFIRPPSFSLTEIAIYLPASKELWQAQGEVEWRNLYQQRPITRNLTFQDISADIGMLGCQGSVYDVQLCTLAVLYAQWIRIWSLSDARAFHLRNKTTPKRTHCLLSIDAQQKDMYETLKQIKEQLVDLDAFSTEAEIVFEFLMMSIHVSLREIQCLSGRFGPEEANNSLRTMEDWFGGDTRNHAVWHAGQVLRASQSAPSSKLHVAHSLLIYHACLTLWVAAVSESSPVVSLSASSSVNQSTNASSSMLDSAPLIILNGNETTEVKRYLQTGQGTLALKIAGEVGLISNCSVIPDAMSYIFGKDDMPAVPPLIEKLIALMRDLSRPLSNLVV</sequence>